<dbReference type="Gene3D" id="2.60.40.1080">
    <property type="match status" value="2"/>
</dbReference>
<evidence type="ECO:0000256" key="3">
    <source>
        <dbReference type="SAM" id="SignalP"/>
    </source>
</evidence>
<evidence type="ECO:0000256" key="1">
    <source>
        <dbReference type="SAM" id="MobiDB-lite"/>
    </source>
</evidence>
<accession>A0A923NAN4</accession>
<feature type="compositionally biased region" description="Polar residues" evidence="1">
    <location>
        <begin position="1200"/>
        <end position="1214"/>
    </location>
</feature>
<feature type="region of interest" description="Disordered" evidence="1">
    <location>
        <begin position="1170"/>
        <end position="1214"/>
    </location>
</feature>
<evidence type="ECO:0000313" key="6">
    <source>
        <dbReference type="Proteomes" id="UP000644115"/>
    </source>
</evidence>
<dbReference type="AlphaFoldDB" id="A0A923NAN4"/>
<dbReference type="SMART" id="SM00635">
    <property type="entry name" value="BID_2"/>
    <property type="match status" value="2"/>
</dbReference>
<dbReference type="EMBL" id="JACRWC010000057">
    <property type="protein sequence ID" value="MBC5999263.1"/>
    <property type="molecule type" value="Genomic_DNA"/>
</dbReference>
<keyword evidence="2" id="KW-1133">Transmembrane helix</keyword>
<evidence type="ECO:0000259" key="4">
    <source>
        <dbReference type="SMART" id="SM00635"/>
    </source>
</evidence>
<sequence>MILNLKSRAAYVLAVILVVLLGITQVAPAYAGTESGTDGQGFVIENGVLKSYTGTDSKVTIPDSVTEIGENALKNSTCTSVTIPNSVTKIGKNAFFNSRITEIDIPSSVKTIDSMAFYAAKIKTVTFHEGLESIGYGAFSEVYFPAGTTIEIPASVSSIGGDAFDCLGLGENGLSAIKVKGKDTTLGSGFVAYYNNVKVYGHKNSTADTYVSSLKTSKGDSCRLEFVDIDSALDIAVESVTVTPKNIGLSTGGETTLSAKVLPENATNKKITWSSSDNNIATVDQNGKVTAAAAGTAKITAAAGDKTGECVVTVSDPDDFEITDGVLTAYNGSDTKVIIPSGVKEIAANAFSKGTKITELTVPEGVTKIAAKAFYGMNALETLNLPASLTTAGDSEESWFGELFVSVSKTGTPQGIPVKLASINVAEGGKTYSSKDGVVYSADGTTLLYCPAKKTSISFDKNTTTFGKYAFYNSKINSMELPEKLETIGDAAFYASSVKYLKFPDTVRKIGKNAFFNAAIQSVSLNEGLETIGGYAFSAAHIGGITIPASVKSIGEWNFDYDYGTDKYIVIKGSDTTIGTSAIPSWYAVDVYAPSGSKAEEYVNNAKASGSSKLKFHPIDEFVAATELKISESSLTLSRQEEKALLASANPEGSHMPIVSWSSSDTKVATVNSKGTVTGVQPGMAVITARAGDLTAQCQIKVVKEDEESDFSISKDGLITGYLGTDMSKLQIPEEVNGTKVKGIAEGAFKGQTAIKEVVLPDVSMSIEKEAFRGCTNLTAVNFDKVTRMGEAAFAETGLKSIKLGEGLTSIPKKAFLSCRALTDVTLSKTVESIGESAFSNCNALTKITLNEGLKTIGQEALYRTHISTLHLPSTFKDMGGSYMGDVFEVAGKSPADTAMKTITVSDDNPLYSSHDGILYNKNATKVVFCPRGVTSAKVLDGVTEIGDMAFFMCFDLESVKLPDTLKVVGKGAFQYDEALTECELPKGLVTVKDSAFFGAENWTGVDRIPSTVKTIGAYGFAECKGSKLTIPEGITKIEEFSFWGYEEGLEEINLPSTLKIIGNSAFSWAKDVKKLVIPEGVTSIGAEAFARLDSLESLTLPSMLQEIGSKAFMGKEGSNMLKSVYIPSSVTSIADDAFLNREDTVIMTDSKDSAAAAFAEANGFELKIVSKPDPVNPDKSEKPASGSDLNHGNGADKNSAGQSTGKAADKSVSTGDSTDLALWIALMLAGTAGLAGTAAYGRRRKMNH</sequence>
<dbReference type="Pfam" id="PF13306">
    <property type="entry name" value="LRR_5"/>
    <property type="match status" value="5"/>
</dbReference>
<dbReference type="InterPro" id="IPR053139">
    <property type="entry name" value="Surface_bspA-like"/>
</dbReference>
<dbReference type="InterPro" id="IPR026906">
    <property type="entry name" value="LRR_5"/>
</dbReference>
<dbReference type="Pfam" id="PF02368">
    <property type="entry name" value="Big_2"/>
    <property type="match status" value="2"/>
</dbReference>
<reference evidence="5" key="1">
    <citation type="submission" date="2020-08" db="EMBL/GenBank/DDBJ databases">
        <authorList>
            <person name="Liu C."/>
            <person name="Sun Q."/>
        </authorList>
    </citation>
    <scope>NUCLEOTIDE SEQUENCE</scope>
    <source>
        <strain evidence="5">BX16</strain>
    </source>
</reference>
<dbReference type="PANTHER" id="PTHR45661">
    <property type="entry name" value="SURFACE ANTIGEN"/>
    <property type="match status" value="1"/>
</dbReference>
<protein>
    <submittedName>
        <fullName evidence="5">Leucine-rich repeat protein</fullName>
    </submittedName>
</protein>
<dbReference type="PANTHER" id="PTHR45661:SF3">
    <property type="entry name" value="IG-LIKE DOMAIN-CONTAINING PROTEIN"/>
    <property type="match status" value="1"/>
</dbReference>
<keyword evidence="2" id="KW-0812">Transmembrane</keyword>
<dbReference type="RefSeq" id="WP_249286719.1">
    <property type="nucleotide sequence ID" value="NZ_JACRWC010000057.1"/>
</dbReference>
<organism evidence="5 6">
    <name type="scientific">Lentihominibacter faecis</name>
    <dbReference type="NCBI Taxonomy" id="2764712"/>
    <lineage>
        <taxon>Bacteria</taxon>
        <taxon>Bacillati</taxon>
        <taxon>Bacillota</taxon>
        <taxon>Clostridia</taxon>
        <taxon>Peptostreptococcales</taxon>
        <taxon>Anaerovoracaceae</taxon>
        <taxon>Lentihominibacter</taxon>
    </lineage>
</organism>
<dbReference type="SUPFAM" id="SSF52058">
    <property type="entry name" value="L domain-like"/>
    <property type="match status" value="1"/>
</dbReference>
<keyword evidence="6" id="KW-1185">Reference proteome</keyword>
<evidence type="ECO:0000256" key="2">
    <source>
        <dbReference type="SAM" id="Phobius"/>
    </source>
</evidence>
<feature type="domain" description="BIG2" evidence="4">
    <location>
        <begin position="624"/>
        <end position="701"/>
    </location>
</feature>
<keyword evidence="3" id="KW-0732">Signal</keyword>
<dbReference type="SUPFAM" id="SSF49373">
    <property type="entry name" value="Invasin/intimin cell-adhesion fragments"/>
    <property type="match status" value="2"/>
</dbReference>
<gene>
    <name evidence="5" type="ORF">H8876_04550</name>
</gene>
<feature type="transmembrane region" description="Helical" evidence="2">
    <location>
        <begin position="1221"/>
        <end position="1242"/>
    </location>
</feature>
<feature type="domain" description="BIG2" evidence="4">
    <location>
        <begin position="236"/>
        <end position="313"/>
    </location>
</feature>
<dbReference type="Gene3D" id="3.80.10.10">
    <property type="entry name" value="Ribonuclease Inhibitor"/>
    <property type="match status" value="5"/>
</dbReference>
<dbReference type="InterPro" id="IPR032675">
    <property type="entry name" value="LRR_dom_sf"/>
</dbReference>
<dbReference type="InterPro" id="IPR008964">
    <property type="entry name" value="Invasin/intimin_cell_adhesion"/>
</dbReference>
<name>A0A923NAN4_9FIRM</name>
<dbReference type="Proteomes" id="UP000644115">
    <property type="component" value="Unassembled WGS sequence"/>
</dbReference>
<feature type="signal peptide" evidence="3">
    <location>
        <begin position="1"/>
        <end position="31"/>
    </location>
</feature>
<keyword evidence="2" id="KW-0472">Membrane</keyword>
<comment type="caution">
    <text evidence="5">The sequence shown here is derived from an EMBL/GenBank/DDBJ whole genome shotgun (WGS) entry which is preliminary data.</text>
</comment>
<feature type="chain" id="PRO_5038083544" evidence="3">
    <location>
        <begin position="32"/>
        <end position="1249"/>
    </location>
</feature>
<proteinExistence type="predicted"/>
<evidence type="ECO:0000313" key="5">
    <source>
        <dbReference type="EMBL" id="MBC5999263.1"/>
    </source>
</evidence>
<dbReference type="InterPro" id="IPR003343">
    <property type="entry name" value="Big_2"/>
</dbReference>